<protein>
    <recommendedName>
        <fullName evidence="7">Cell division protein FtsB</fullName>
    </recommendedName>
</protein>
<feature type="region of interest" description="Disordered" evidence="8">
    <location>
        <begin position="91"/>
        <end position="115"/>
    </location>
</feature>
<dbReference type="GO" id="GO:0043093">
    <property type="term" value="P:FtsZ-dependent cytokinesis"/>
    <property type="evidence" value="ECO:0007669"/>
    <property type="project" value="UniProtKB-UniRule"/>
</dbReference>
<dbReference type="STRING" id="339866.GCA_001418255_01951"/>
<dbReference type="InterPro" id="IPR007060">
    <property type="entry name" value="FtsL/DivIC"/>
</dbReference>
<keyword evidence="1 7" id="KW-1003">Cell membrane</keyword>
<keyword evidence="3 7" id="KW-0812">Transmembrane</keyword>
<gene>
    <name evidence="7" type="primary">ftsB</name>
    <name evidence="9" type="ORF">Ga0061069_106159</name>
</gene>
<keyword evidence="4 7" id="KW-1133">Transmembrane helix</keyword>
<feature type="topological domain" description="Cytoplasmic" evidence="7">
    <location>
        <begin position="1"/>
        <end position="3"/>
    </location>
</feature>
<dbReference type="GO" id="GO:0030428">
    <property type="term" value="C:cell septum"/>
    <property type="evidence" value="ECO:0007669"/>
    <property type="project" value="TreeGrafter"/>
</dbReference>
<evidence type="ECO:0000256" key="8">
    <source>
        <dbReference type="SAM" id="MobiDB-lite"/>
    </source>
</evidence>
<dbReference type="PANTHER" id="PTHR37485:SF1">
    <property type="entry name" value="CELL DIVISION PROTEIN FTSB"/>
    <property type="match status" value="1"/>
</dbReference>
<feature type="topological domain" description="Periplasmic" evidence="7">
    <location>
        <begin position="22"/>
        <end position="115"/>
    </location>
</feature>
<evidence type="ECO:0000256" key="3">
    <source>
        <dbReference type="ARBA" id="ARBA00022692"/>
    </source>
</evidence>
<dbReference type="PANTHER" id="PTHR37485">
    <property type="entry name" value="CELL DIVISION PROTEIN FTSB"/>
    <property type="match status" value="1"/>
</dbReference>
<dbReference type="InterPro" id="IPR023081">
    <property type="entry name" value="Cell_div_FtsB"/>
</dbReference>
<keyword evidence="6 7" id="KW-0131">Cell cycle</keyword>
<dbReference type="OrthoDB" id="7061211at2"/>
<evidence type="ECO:0000256" key="5">
    <source>
        <dbReference type="ARBA" id="ARBA00023136"/>
    </source>
</evidence>
<sequence length="115" mass="12560">MRWVTILLVSLLVLLQWPLWFGERGWFAVQRLENQLSQQNQANALAQQSNDRLAAEVHDLKEGLGGVQDQARREMGMVKPDEIFVQIVPPKGAAPAMPSTAAASSPTGTSASAHQ</sequence>
<proteinExistence type="inferred from homology"/>
<dbReference type="GO" id="GO:0005886">
    <property type="term" value="C:plasma membrane"/>
    <property type="evidence" value="ECO:0007669"/>
    <property type="project" value="UniProtKB-SubCell"/>
</dbReference>
<comment type="subunit">
    <text evidence="7">Part of a complex composed of FtsB, FtsL and FtsQ.</text>
</comment>
<keyword evidence="7" id="KW-0997">Cell inner membrane</keyword>
<feature type="compositionally biased region" description="Low complexity" evidence="8">
    <location>
        <begin position="93"/>
        <end position="115"/>
    </location>
</feature>
<evidence type="ECO:0000313" key="9">
    <source>
        <dbReference type="EMBL" id="CUA97972.1"/>
    </source>
</evidence>
<comment type="subcellular location">
    <subcellularLocation>
        <location evidence="7">Cell inner membrane</location>
        <topology evidence="7">Single-pass type II membrane protein</topology>
    </subcellularLocation>
    <text evidence="7">Localizes to the division septum.</text>
</comment>
<dbReference type="Proteomes" id="UP000183649">
    <property type="component" value="Unassembled WGS sequence"/>
</dbReference>
<dbReference type="HAMAP" id="MF_00599">
    <property type="entry name" value="FtsB"/>
    <property type="match status" value="1"/>
</dbReference>
<organism evidence="9 10">
    <name type="scientific">Thiomonas bhubaneswarensis</name>
    <dbReference type="NCBI Taxonomy" id="339866"/>
    <lineage>
        <taxon>Bacteria</taxon>
        <taxon>Pseudomonadati</taxon>
        <taxon>Pseudomonadota</taxon>
        <taxon>Betaproteobacteria</taxon>
        <taxon>Burkholderiales</taxon>
        <taxon>Thiomonas</taxon>
    </lineage>
</organism>
<dbReference type="NCBIfam" id="NF002058">
    <property type="entry name" value="PRK00888.1"/>
    <property type="match status" value="1"/>
</dbReference>
<dbReference type="AlphaFoldDB" id="A0A0K6I3U7"/>
<name>A0A0K6I3U7_9BURK</name>
<comment type="similarity">
    <text evidence="7">Belongs to the FtsB family.</text>
</comment>
<evidence type="ECO:0000313" key="10">
    <source>
        <dbReference type="Proteomes" id="UP000183649"/>
    </source>
</evidence>
<evidence type="ECO:0000256" key="1">
    <source>
        <dbReference type="ARBA" id="ARBA00022475"/>
    </source>
</evidence>
<dbReference type="RefSeq" id="WP_055450822.1">
    <property type="nucleotide sequence ID" value="NZ_CYHF01000006.1"/>
</dbReference>
<evidence type="ECO:0000256" key="7">
    <source>
        <dbReference type="HAMAP-Rule" id="MF_00599"/>
    </source>
</evidence>
<evidence type="ECO:0000256" key="6">
    <source>
        <dbReference type="ARBA" id="ARBA00023306"/>
    </source>
</evidence>
<comment type="function">
    <text evidence="7">Essential cell division protein. May link together the upstream cell division proteins, which are predominantly cytoplasmic, with the downstream cell division proteins, which are predominantly periplasmic.</text>
</comment>
<keyword evidence="10" id="KW-1185">Reference proteome</keyword>
<dbReference type="Pfam" id="PF04977">
    <property type="entry name" value="DivIC"/>
    <property type="match status" value="1"/>
</dbReference>
<evidence type="ECO:0000256" key="4">
    <source>
        <dbReference type="ARBA" id="ARBA00022989"/>
    </source>
</evidence>
<accession>A0A0K6I3U7</accession>
<reference evidence="10" key="1">
    <citation type="submission" date="2015-08" db="EMBL/GenBank/DDBJ databases">
        <authorList>
            <person name="Varghese N."/>
        </authorList>
    </citation>
    <scope>NUCLEOTIDE SEQUENCE [LARGE SCALE GENOMIC DNA]</scope>
    <source>
        <strain evidence="10">DSM 18181</strain>
    </source>
</reference>
<dbReference type="EMBL" id="CYHF01000006">
    <property type="protein sequence ID" value="CUA97972.1"/>
    <property type="molecule type" value="Genomic_DNA"/>
</dbReference>
<keyword evidence="2 7" id="KW-0132">Cell division</keyword>
<evidence type="ECO:0000256" key="2">
    <source>
        <dbReference type="ARBA" id="ARBA00022618"/>
    </source>
</evidence>
<keyword evidence="5 7" id="KW-0472">Membrane</keyword>
<dbReference type="GO" id="GO:0032153">
    <property type="term" value="C:cell division site"/>
    <property type="evidence" value="ECO:0007669"/>
    <property type="project" value="UniProtKB-UniRule"/>
</dbReference>